<comment type="cofactor">
    <cofactor evidence="2">
        <name>Fe cation</name>
        <dbReference type="ChEBI" id="CHEBI:24875"/>
    </cofactor>
    <text evidence="2">Binds 1 Fe cation per subunit.</text>
</comment>
<evidence type="ECO:0000256" key="3">
    <source>
        <dbReference type="RuleBase" id="RU003457"/>
    </source>
</evidence>
<dbReference type="PANTHER" id="PTHR43212">
    <property type="entry name" value="QUERCETIN 2,3-DIOXYGENASE"/>
    <property type="match status" value="1"/>
</dbReference>
<keyword evidence="2" id="KW-0408">Iron</keyword>
<evidence type="ECO:0000256" key="2">
    <source>
        <dbReference type="PIRSR" id="PIRSR006232-1"/>
    </source>
</evidence>
<dbReference type="InterPro" id="IPR012093">
    <property type="entry name" value="Pirin"/>
</dbReference>
<evidence type="ECO:0000259" key="4">
    <source>
        <dbReference type="Pfam" id="PF02678"/>
    </source>
</evidence>
<comment type="caution">
    <text evidence="6">The sequence shown here is derived from an EMBL/GenBank/DDBJ whole genome shotgun (WGS) entry which is preliminary data.</text>
</comment>
<dbReference type="PANTHER" id="PTHR43212:SF3">
    <property type="entry name" value="QUERCETIN 2,3-DIOXYGENASE"/>
    <property type="match status" value="1"/>
</dbReference>
<dbReference type="RefSeq" id="WP_147015309.1">
    <property type="nucleotide sequence ID" value="NZ_VORB01000011.1"/>
</dbReference>
<keyword evidence="7" id="KW-1185">Reference proteome</keyword>
<feature type="binding site" evidence="2">
    <location>
        <position position="60"/>
    </location>
    <ligand>
        <name>Fe cation</name>
        <dbReference type="ChEBI" id="CHEBI:24875"/>
    </ligand>
</feature>
<dbReference type="AlphaFoldDB" id="A0A5C6UV02"/>
<proteinExistence type="inferred from homology"/>
<protein>
    <submittedName>
        <fullName evidence="6">Pirin family protein</fullName>
    </submittedName>
</protein>
<organism evidence="6 7">
    <name type="scientific">Luteibaculum oceani</name>
    <dbReference type="NCBI Taxonomy" id="1294296"/>
    <lineage>
        <taxon>Bacteria</taxon>
        <taxon>Pseudomonadati</taxon>
        <taxon>Bacteroidota</taxon>
        <taxon>Flavobacteriia</taxon>
        <taxon>Flavobacteriales</taxon>
        <taxon>Luteibaculaceae</taxon>
        <taxon>Luteibaculum</taxon>
    </lineage>
</organism>
<dbReference type="EMBL" id="VORB01000011">
    <property type="protein sequence ID" value="TXC76071.1"/>
    <property type="molecule type" value="Genomic_DNA"/>
</dbReference>
<keyword evidence="2" id="KW-0479">Metal-binding</keyword>
<feature type="domain" description="Quercetin 2,3-dioxygenase C-terminal cupin" evidence="5">
    <location>
        <begin position="145"/>
        <end position="231"/>
    </location>
</feature>
<dbReference type="InterPro" id="IPR014710">
    <property type="entry name" value="RmlC-like_jellyroll"/>
</dbReference>
<name>A0A5C6UV02_9FLAO</name>
<feature type="binding site" evidence="2">
    <location>
        <position position="104"/>
    </location>
    <ligand>
        <name>Fe cation</name>
        <dbReference type="ChEBI" id="CHEBI:24875"/>
    </ligand>
</feature>
<gene>
    <name evidence="6" type="ORF">FRX97_11195</name>
</gene>
<accession>A0A5C6UV02</accession>
<sequence>MEYILHPASSRGYANHGWLKSYHSFSFANFYDPNLMGFGALRVLNDDWVAPAMGFPTHPHQNMEIITIPLEGEIKHADSMGQSETLKPGQIQVMSAGTGVSHSEFNASSEQALSFLQIWIIPQSTGTEPSYTTLNLTPQHKSWQVIASPTEEEEGATINQNAWILNGKFDANSQETYSLKKPSNGVYVFVIDGAIQVGDEHLGKRDAIGIVNTEEINIKTTADSRVLLFEVPLK</sequence>
<dbReference type="Pfam" id="PF17954">
    <property type="entry name" value="Pirin_C_2"/>
    <property type="match status" value="1"/>
</dbReference>
<evidence type="ECO:0000256" key="1">
    <source>
        <dbReference type="ARBA" id="ARBA00008416"/>
    </source>
</evidence>
<feature type="domain" description="Pirin N-terminal" evidence="4">
    <location>
        <begin position="13"/>
        <end position="120"/>
    </location>
</feature>
<dbReference type="PIRSF" id="PIRSF006232">
    <property type="entry name" value="Pirin"/>
    <property type="match status" value="1"/>
</dbReference>
<dbReference type="Pfam" id="PF02678">
    <property type="entry name" value="Pirin"/>
    <property type="match status" value="1"/>
</dbReference>
<dbReference type="Gene3D" id="2.60.120.10">
    <property type="entry name" value="Jelly Rolls"/>
    <property type="match status" value="2"/>
</dbReference>
<feature type="binding site" evidence="2">
    <location>
        <position position="58"/>
    </location>
    <ligand>
        <name>Fe cation</name>
        <dbReference type="ChEBI" id="CHEBI:24875"/>
    </ligand>
</feature>
<dbReference type="InterPro" id="IPR041602">
    <property type="entry name" value="Quercetinase_C"/>
</dbReference>
<comment type="similarity">
    <text evidence="1 3">Belongs to the pirin family.</text>
</comment>
<evidence type="ECO:0000313" key="7">
    <source>
        <dbReference type="Proteomes" id="UP000321168"/>
    </source>
</evidence>
<dbReference type="CDD" id="cd02910">
    <property type="entry name" value="cupin_Yhhw_N"/>
    <property type="match status" value="1"/>
</dbReference>
<evidence type="ECO:0000259" key="5">
    <source>
        <dbReference type="Pfam" id="PF17954"/>
    </source>
</evidence>
<feature type="binding site" evidence="2">
    <location>
        <position position="102"/>
    </location>
    <ligand>
        <name>Fe cation</name>
        <dbReference type="ChEBI" id="CHEBI:24875"/>
    </ligand>
</feature>
<reference evidence="6 7" key="1">
    <citation type="submission" date="2019-08" db="EMBL/GenBank/DDBJ databases">
        <title>Genome of Luteibaculum oceani JCM 18817.</title>
        <authorList>
            <person name="Bowman J.P."/>
        </authorList>
    </citation>
    <scope>NUCLEOTIDE SEQUENCE [LARGE SCALE GENOMIC DNA]</scope>
    <source>
        <strain evidence="6 7">JCM 18817</strain>
    </source>
</reference>
<evidence type="ECO:0000313" key="6">
    <source>
        <dbReference type="EMBL" id="TXC76071.1"/>
    </source>
</evidence>
<dbReference type="InterPro" id="IPR011051">
    <property type="entry name" value="RmlC_Cupin_sf"/>
</dbReference>
<dbReference type="Proteomes" id="UP000321168">
    <property type="component" value="Unassembled WGS sequence"/>
</dbReference>
<dbReference type="InterPro" id="IPR003829">
    <property type="entry name" value="Pirin_N_dom"/>
</dbReference>
<dbReference type="GO" id="GO:0046872">
    <property type="term" value="F:metal ion binding"/>
    <property type="evidence" value="ECO:0007669"/>
    <property type="project" value="UniProtKB-KW"/>
</dbReference>
<dbReference type="SUPFAM" id="SSF51182">
    <property type="entry name" value="RmlC-like cupins"/>
    <property type="match status" value="1"/>
</dbReference>
<dbReference type="OrthoDB" id="321327at2"/>